<keyword evidence="3" id="KW-1185">Reference proteome</keyword>
<dbReference type="EMBL" id="DS113272">
    <property type="protein sequence ID" value="EAY14309.1"/>
    <property type="molecule type" value="Genomic_DNA"/>
</dbReference>
<dbReference type="Pfam" id="PF00638">
    <property type="entry name" value="Ran_BP1"/>
    <property type="match status" value="1"/>
</dbReference>
<dbReference type="eggNOG" id="KOG0864">
    <property type="taxonomic scope" value="Eukaryota"/>
</dbReference>
<organism evidence="2 3">
    <name type="scientific">Trichomonas vaginalis (strain ATCC PRA-98 / G3)</name>
    <dbReference type="NCBI Taxonomy" id="412133"/>
    <lineage>
        <taxon>Eukaryota</taxon>
        <taxon>Metamonada</taxon>
        <taxon>Parabasalia</taxon>
        <taxon>Trichomonadida</taxon>
        <taxon>Trichomonadidae</taxon>
        <taxon>Trichomonas</taxon>
    </lineage>
</organism>
<dbReference type="InParanoid" id="A2DZ33"/>
<dbReference type="AlphaFoldDB" id="A2DZ33"/>
<dbReference type="InterPro" id="IPR045255">
    <property type="entry name" value="RanBP1-like"/>
</dbReference>
<dbReference type="InterPro" id="IPR011993">
    <property type="entry name" value="PH-like_dom_sf"/>
</dbReference>
<evidence type="ECO:0000259" key="1">
    <source>
        <dbReference type="PROSITE" id="PS50196"/>
    </source>
</evidence>
<dbReference type="KEGG" id="tva:4772297"/>
<dbReference type="PANTHER" id="PTHR23138">
    <property type="entry name" value="RAN BINDING PROTEIN"/>
    <property type="match status" value="1"/>
</dbReference>
<dbReference type="GO" id="GO:0005737">
    <property type="term" value="C:cytoplasm"/>
    <property type="evidence" value="ECO:0000318"/>
    <property type="project" value="GO_Central"/>
</dbReference>
<dbReference type="InterPro" id="IPR000156">
    <property type="entry name" value="Ran_bind_dom"/>
</dbReference>
<dbReference type="GO" id="GO:0005643">
    <property type="term" value="C:nuclear pore"/>
    <property type="evidence" value="ECO:0000318"/>
    <property type="project" value="GO_Central"/>
</dbReference>
<accession>A2DZ33</accession>
<dbReference type="Proteomes" id="UP000001542">
    <property type="component" value="Unassembled WGS sequence"/>
</dbReference>
<dbReference type="SMR" id="A2DZ33"/>
<evidence type="ECO:0000313" key="2">
    <source>
        <dbReference type="EMBL" id="EAY14309.1"/>
    </source>
</evidence>
<evidence type="ECO:0000313" key="3">
    <source>
        <dbReference type="Proteomes" id="UP000001542"/>
    </source>
</evidence>
<protein>
    <submittedName>
        <fullName evidence="2">RanBP1 domain containing protein</fullName>
    </submittedName>
</protein>
<dbReference type="VEuPathDB" id="TrichDB:TVAGG3_0504760"/>
<dbReference type="Gene3D" id="2.30.29.30">
    <property type="entry name" value="Pleckstrin-homology domain (PH domain)/Phosphotyrosine-binding domain (PTB)"/>
    <property type="match status" value="1"/>
</dbReference>
<reference evidence="2" key="1">
    <citation type="submission" date="2006-10" db="EMBL/GenBank/DDBJ databases">
        <authorList>
            <person name="Amadeo P."/>
            <person name="Zhao Q."/>
            <person name="Wortman J."/>
            <person name="Fraser-Liggett C."/>
            <person name="Carlton J."/>
        </authorList>
    </citation>
    <scope>NUCLEOTIDE SEQUENCE</scope>
    <source>
        <strain evidence="2">G3</strain>
    </source>
</reference>
<gene>
    <name evidence="2" type="ORF">TVAG_026300</name>
</gene>
<dbReference type="SUPFAM" id="SSF50729">
    <property type="entry name" value="PH domain-like"/>
    <property type="match status" value="1"/>
</dbReference>
<dbReference type="VEuPathDB" id="TrichDB:TVAG_026300"/>
<proteinExistence type="predicted"/>
<reference evidence="2" key="2">
    <citation type="journal article" date="2007" name="Science">
        <title>Draft genome sequence of the sexually transmitted pathogen Trichomonas vaginalis.</title>
        <authorList>
            <person name="Carlton J.M."/>
            <person name="Hirt R.P."/>
            <person name="Silva J.C."/>
            <person name="Delcher A.L."/>
            <person name="Schatz M."/>
            <person name="Zhao Q."/>
            <person name="Wortman J.R."/>
            <person name="Bidwell S.L."/>
            <person name="Alsmark U.C.M."/>
            <person name="Besteiro S."/>
            <person name="Sicheritz-Ponten T."/>
            <person name="Noel C.J."/>
            <person name="Dacks J.B."/>
            <person name="Foster P.G."/>
            <person name="Simillion C."/>
            <person name="Van de Peer Y."/>
            <person name="Miranda-Saavedra D."/>
            <person name="Barton G.J."/>
            <person name="Westrop G.D."/>
            <person name="Mueller S."/>
            <person name="Dessi D."/>
            <person name="Fiori P.L."/>
            <person name="Ren Q."/>
            <person name="Paulsen I."/>
            <person name="Zhang H."/>
            <person name="Bastida-Corcuera F.D."/>
            <person name="Simoes-Barbosa A."/>
            <person name="Brown M.T."/>
            <person name="Hayes R.D."/>
            <person name="Mukherjee M."/>
            <person name="Okumura C.Y."/>
            <person name="Schneider R."/>
            <person name="Smith A.J."/>
            <person name="Vanacova S."/>
            <person name="Villalvazo M."/>
            <person name="Haas B.J."/>
            <person name="Pertea M."/>
            <person name="Feldblyum T.V."/>
            <person name="Utterback T.R."/>
            <person name="Shu C.L."/>
            <person name="Osoegawa K."/>
            <person name="de Jong P.J."/>
            <person name="Hrdy I."/>
            <person name="Horvathova L."/>
            <person name="Zubacova Z."/>
            <person name="Dolezal P."/>
            <person name="Malik S.B."/>
            <person name="Logsdon J.M. Jr."/>
            <person name="Henze K."/>
            <person name="Gupta A."/>
            <person name="Wang C.C."/>
            <person name="Dunne R.L."/>
            <person name="Upcroft J.A."/>
            <person name="Upcroft P."/>
            <person name="White O."/>
            <person name="Salzberg S.L."/>
            <person name="Tang P."/>
            <person name="Chiu C.-H."/>
            <person name="Lee Y.-S."/>
            <person name="Embley T.M."/>
            <person name="Coombs G.H."/>
            <person name="Mottram J.C."/>
            <person name="Tachezy J."/>
            <person name="Fraser-Liggett C.M."/>
            <person name="Johnson P.J."/>
        </authorList>
    </citation>
    <scope>NUCLEOTIDE SEQUENCE [LARGE SCALE GENOMIC DNA]</scope>
    <source>
        <strain evidence="2">G3</strain>
    </source>
</reference>
<dbReference type="RefSeq" id="XP_001326532.1">
    <property type="nucleotide sequence ID" value="XM_001326497.1"/>
</dbReference>
<sequence length="151" mass="17438">MSATSSTAEGQPDEILNIVVPPNAETEEDCIFEDSCILFRYSREIIEWVGRGIGIVKILKSKKTGTYRILMRQNQTYRVCLNHQIPYLGNLLPKKDCSREFIWTAYDFADGHEVRELFAIRFGLPEIAYNFKTAFEQAKEENKKIHDSKAK</sequence>
<dbReference type="OrthoDB" id="2357150at2759"/>
<dbReference type="SMART" id="SM00160">
    <property type="entry name" value="RanBD"/>
    <property type="match status" value="1"/>
</dbReference>
<name>A2DZ33_TRIV3</name>
<feature type="domain" description="RanBD1" evidence="1">
    <location>
        <begin position="12"/>
        <end position="144"/>
    </location>
</feature>
<dbReference type="PANTHER" id="PTHR23138:SF87">
    <property type="entry name" value="E3 SUMO-PROTEIN LIGASE RANBP2"/>
    <property type="match status" value="1"/>
</dbReference>
<dbReference type="PROSITE" id="PS50196">
    <property type="entry name" value="RANBD1"/>
    <property type="match status" value="1"/>
</dbReference>
<dbReference type="STRING" id="5722.A2DZ33"/>